<dbReference type="OrthoDB" id="6142426at2759"/>
<dbReference type="EMBL" id="CAHIKZ030000462">
    <property type="protein sequence ID" value="CAE1175678.1"/>
    <property type="molecule type" value="Genomic_DNA"/>
</dbReference>
<dbReference type="InterPro" id="IPR011989">
    <property type="entry name" value="ARM-like"/>
</dbReference>
<dbReference type="AlphaFoldDB" id="A0A812BAF6"/>
<evidence type="ECO:0000313" key="2">
    <source>
        <dbReference type="Proteomes" id="UP000597762"/>
    </source>
</evidence>
<evidence type="ECO:0000313" key="1">
    <source>
        <dbReference type="EMBL" id="CAE1175678.1"/>
    </source>
</evidence>
<dbReference type="Proteomes" id="UP000597762">
    <property type="component" value="Unassembled WGS sequence"/>
</dbReference>
<proteinExistence type="predicted"/>
<protein>
    <submittedName>
        <fullName evidence="1">Uncharacterized protein</fullName>
    </submittedName>
</protein>
<gene>
    <name evidence="1" type="ORF">SPHA_13767</name>
</gene>
<comment type="caution">
    <text evidence="1">The sequence shown here is derived from an EMBL/GenBank/DDBJ whole genome shotgun (WGS) entry which is preliminary data.</text>
</comment>
<dbReference type="InterPro" id="IPR016024">
    <property type="entry name" value="ARM-type_fold"/>
</dbReference>
<name>A0A812BAF6_ACAPH</name>
<keyword evidence="2" id="KW-1185">Reference proteome</keyword>
<sequence length="183" mass="20420">MNVAGTLGTLAETQAGRTWMLESHCIDLLIDRITTLLRSDNTWTAGNSALVLARLSISEDGCYRLLNHKNYKTILENLINSLGSSGRGTNAAFAIGRLCDQKMEQNVLENHDGLEKMVTQLYKMLNSDDVRWSKNACFAISCLANKKWGQDKILSSYFCSEILCTLARLLFAEDQETGWFSAV</sequence>
<organism evidence="1 2">
    <name type="scientific">Acanthosepion pharaonis</name>
    <name type="common">Pharaoh cuttlefish</name>
    <name type="synonym">Sepia pharaonis</name>
    <dbReference type="NCBI Taxonomy" id="158019"/>
    <lineage>
        <taxon>Eukaryota</taxon>
        <taxon>Metazoa</taxon>
        <taxon>Spiralia</taxon>
        <taxon>Lophotrochozoa</taxon>
        <taxon>Mollusca</taxon>
        <taxon>Cephalopoda</taxon>
        <taxon>Coleoidea</taxon>
        <taxon>Decapodiformes</taxon>
        <taxon>Sepiida</taxon>
        <taxon>Sepiina</taxon>
        <taxon>Sepiidae</taxon>
        <taxon>Acanthosepion</taxon>
    </lineage>
</organism>
<accession>A0A812BAF6</accession>
<dbReference type="SUPFAM" id="SSF48371">
    <property type="entry name" value="ARM repeat"/>
    <property type="match status" value="1"/>
</dbReference>
<dbReference type="Gene3D" id="1.25.10.10">
    <property type="entry name" value="Leucine-rich Repeat Variant"/>
    <property type="match status" value="1"/>
</dbReference>
<reference evidence="1" key="1">
    <citation type="submission" date="2021-01" db="EMBL/GenBank/DDBJ databases">
        <authorList>
            <person name="Li R."/>
            <person name="Bekaert M."/>
        </authorList>
    </citation>
    <scope>NUCLEOTIDE SEQUENCE</scope>
    <source>
        <strain evidence="1">Farmed</strain>
    </source>
</reference>